<name>A0A942UQT8_9BACI</name>
<reference evidence="1 2" key="1">
    <citation type="submission" date="2021-05" db="EMBL/GenBank/DDBJ databases">
        <title>Novel Bacillus species.</title>
        <authorList>
            <person name="Liu G."/>
        </authorList>
    </citation>
    <scope>NUCLEOTIDE SEQUENCE [LARGE SCALE GENOMIC DNA]</scope>
    <source>
        <strain evidence="1 2">FJAT-49682</strain>
    </source>
</reference>
<protein>
    <submittedName>
        <fullName evidence="1">Sporulation protein</fullName>
    </submittedName>
</protein>
<evidence type="ECO:0000313" key="1">
    <source>
        <dbReference type="EMBL" id="MBS4223133.1"/>
    </source>
</evidence>
<dbReference type="Proteomes" id="UP000676456">
    <property type="component" value="Unassembled WGS sequence"/>
</dbReference>
<proteinExistence type="predicted"/>
<dbReference type="Pfam" id="PF07070">
    <property type="entry name" value="Spo0M"/>
    <property type="match status" value="1"/>
</dbReference>
<dbReference type="EMBL" id="JAGYPN010000002">
    <property type="protein sequence ID" value="MBS4223133.1"/>
    <property type="molecule type" value="Genomic_DNA"/>
</dbReference>
<accession>A0A942UQT8</accession>
<comment type="caution">
    <text evidence="1">The sequence shown here is derived from an EMBL/GenBank/DDBJ whole genome shotgun (WGS) entry which is preliminary data.</text>
</comment>
<dbReference type="AlphaFoldDB" id="A0A942UQT8"/>
<dbReference type="InterPro" id="IPR009776">
    <property type="entry name" value="Spore_0_M"/>
</dbReference>
<organism evidence="1 2">
    <name type="scientific">Lederbergia citrea</name>
    <dbReference type="NCBI Taxonomy" id="2833581"/>
    <lineage>
        <taxon>Bacteria</taxon>
        <taxon>Bacillati</taxon>
        <taxon>Bacillota</taxon>
        <taxon>Bacilli</taxon>
        <taxon>Bacillales</taxon>
        <taxon>Bacillaceae</taxon>
        <taxon>Lederbergia</taxon>
    </lineage>
</organism>
<dbReference type="RefSeq" id="WP_213098168.1">
    <property type="nucleotide sequence ID" value="NZ_JAGYPN010000002.1"/>
</dbReference>
<keyword evidence="2" id="KW-1185">Reference proteome</keyword>
<sequence length="128" mass="14779">MILRKYMSLLGIGSAHIDLILPKETYVVGEHINGYFLIKGGMIDQQLRRIDCELMMSDQLKGIEKIIDTRMIFTSKRIQSEELYKISFTLKLPTTIPVSTEEISYCFKTKLTFDEGVESIDQDIIRII</sequence>
<dbReference type="PANTHER" id="PTHR40053">
    <property type="entry name" value="SPORULATION-CONTROL PROTEIN SPO0M"/>
    <property type="match status" value="1"/>
</dbReference>
<gene>
    <name evidence="1" type="ORF">KHA91_10300</name>
</gene>
<evidence type="ECO:0000313" key="2">
    <source>
        <dbReference type="Proteomes" id="UP000676456"/>
    </source>
</evidence>
<dbReference type="PANTHER" id="PTHR40053:SF1">
    <property type="entry name" value="SPORULATION-CONTROL PROTEIN SPO0M"/>
    <property type="match status" value="1"/>
</dbReference>